<organism evidence="2 4">
    <name type="scientific">Didymodactylos carnosus</name>
    <dbReference type="NCBI Taxonomy" id="1234261"/>
    <lineage>
        <taxon>Eukaryota</taxon>
        <taxon>Metazoa</taxon>
        <taxon>Spiralia</taxon>
        <taxon>Gnathifera</taxon>
        <taxon>Rotifera</taxon>
        <taxon>Eurotatoria</taxon>
        <taxon>Bdelloidea</taxon>
        <taxon>Philodinida</taxon>
        <taxon>Philodinidae</taxon>
        <taxon>Didymodactylos</taxon>
    </lineage>
</organism>
<reference evidence="2" key="1">
    <citation type="submission" date="2021-02" db="EMBL/GenBank/DDBJ databases">
        <authorList>
            <person name="Nowell W R."/>
        </authorList>
    </citation>
    <scope>NUCLEOTIDE SEQUENCE</scope>
</reference>
<dbReference type="Proteomes" id="UP000663829">
    <property type="component" value="Unassembled WGS sequence"/>
</dbReference>
<dbReference type="AlphaFoldDB" id="A0A814DSH2"/>
<dbReference type="EMBL" id="CAJNOQ010002430">
    <property type="protein sequence ID" value="CAF0957954.1"/>
    <property type="molecule type" value="Genomic_DNA"/>
</dbReference>
<keyword evidence="4" id="KW-1185">Reference proteome</keyword>
<feature type="compositionally biased region" description="Polar residues" evidence="1">
    <location>
        <begin position="173"/>
        <end position="191"/>
    </location>
</feature>
<comment type="caution">
    <text evidence="2">The sequence shown here is derived from an EMBL/GenBank/DDBJ whole genome shotgun (WGS) entry which is preliminary data.</text>
</comment>
<evidence type="ECO:0000313" key="2">
    <source>
        <dbReference type="EMBL" id="CAF0957954.1"/>
    </source>
</evidence>
<evidence type="ECO:0000313" key="4">
    <source>
        <dbReference type="Proteomes" id="UP000663829"/>
    </source>
</evidence>
<sequence length="191" mass="20896">MHVSGIHNICTTAPPSSWIHQTLAIIQSQPAEVKNYKILLAPEVLRSCLKKTPTFTAREIVKCLFPDQEKLTTLKASDLNHELFGSTEYLKDRFSPPVVVDPCKIKKGITNAGAEARQSLGFLVLKVPERSNRVSNRDGSTTTAGDGHNSDQTSLLSPLQPPPSITFVKTDDSNAPLTDSTNTKNTQSQQK</sequence>
<dbReference type="Proteomes" id="UP000681722">
    <property type="component" value="Unassembled WGS sequence"/>
</dbReference>
<name>A0A814DSH2_9BILA</name>
<dbReference type="EMBL" id="CAJOBC010002430">
    <property type="protein sequence ID" value="CAF3732839.1"/>
    <property type="molecule type" value="Genomic_DNA"/>
</dbReference>
<evidence type="ECO:0000256" key="1">
    <source>
        <dbReference type="SAM" id="MobiDB-lite"/>
    </source>
</evidence>
<protein>
    <submittedName>
        <fullName evidence="2">Uncharacterized protein</fullName>
    </submittedName>
</protein>
<feature type="region of interest" description="Disordered" evidence="1">
    <location>
        <begin position="131"/>
        <end position="191"/>
    </location>
</feature>
<dbReference type="OrthoDB" id="10033061at2759"/>
<proteinExistence type="predicted"/>
<accession>A0A814DSH2</accession>
<gene>
    <name evidence="2" type="ORF">GPM918_LOCUS11601</name>
    <name evidence="3" type="ORF">SRO942_LOCUS11602</name>
</gene>
<evidence type="ECO:0000313" key="3">
    <source>
        <dbReference type="EMBL" id="CAF3732839.1"/>
    </source>
</evidence>